<keyword evidence="1 2" id="KW-0472">Membrane</keyword>
<dbReference type="SUPFAM" id="SSF103088">
    <property type="entry name" value="OmpA-like"/>
    <property type="match status" value="1"/>
</dbReference>
<feature type="domain" description="OmpA-like" evidence="3">
    <location>
        <begin position="104"/>
        <end position="238"/>
    </location>
</feature>
<sequence length="253" mass="28835">MRRRSSYTYESEEGNYILSVSDLMSGLLFIFIITLVFFVIKYKSINKSLASRDQIRTEILHTVDEKIQDMNIEKNLDVYVDTKNGIITLRDKKDKMFFRSGMAQPEENGIMAIESLSDIFAGILPCYTSQADLCQLEMLPPLEERTLESVYIEGHTDIVPVGPACKYEDNWDLSANRAIKTYQILTKKNSILEDLTNQSGQKIFSVAGYAGTRSLSSGDSPKERALDRRIDFRLVMSPPDKLSSEIEQQFQAR</sequence>
<feature type="transmembrane region" description="Helical" evidence="2">
    <location>
        <begin position="16"/>
        <end position="40"/>
    </location>
</feature>
<keyword evidence="2" id="KW-1133">Transmembrane helix</keyword>
<dbReference type="Gene3D" id="3.30.1330.60">
    <property type="entry name" value="OmpA-like domain"/>
    <property type="match status" value="1"/>
</dbReference>
<dbReference type="InterPro" id="IPR006665">
    <property type="entry name" value="OmpA-like"/>
</dbReference>
<dbReference type="STRING" id="37625.SAMN05660420_02865"/>
<evidence type="ECO:0000313" key="4">
    <source>
        <dbReference type="EMBL" id="SEA68385.1"/>
    </source>
</evidence>
<proteinExistence type="predicted"/>
<keyword evidence="2" id="KW-0812">Transmembrane</keyword>
<evidence type="ECO:0000256" key="1">
    <source>
        <dbReference type="PROSITE-ProRule" id="PRU00473"/>
    </source>
</evidence>
<dbReference type="InterPro" id="IPR036737">
    <property type="entry name" value="OmpA-like_sf"/>
</dbReference>
<dbReference type="GO" id="GO:0016020">
    <property type="term" value="C:membrane"/>
    <property type="evidence" value="ECO:0007669"/>
    <property type="project" value="UniProtKB-UniRule"/>
</dbReference>
<reference evidence="4 5" key="1">
    <citation type="submission" date="2016-10" db="EMBL/GenBank/DDBJ databases">
        <authorList>
            <person name="de Groot N.N."/>
        </authorList>
    </citation>
    <scope>NUCLEOTIDE SEQUENCE [LARGE SCALE GENOMIC DNA]</scope>
    <source>
        <strain evidence="4 5">DSM 7343</strain>
    </source>
</reference>
<protein>
    <submittedName>
        <fullName evidence="4">OmpA family protein</fullName>
    </submittedName>
</protein>
<organism evidence="4 5">
    <name type="scientific">Desulfuromusa kysingii</name>
    <dbReference type="NCBI Taxonomy" id="37625"/>
    <lineage>
        <taxon>Bacteria</taxon>
        <taxon>Pseudomonadati</taxon>
        <taxon>Thermodesulfobacteriota</taxon>
        <taxon>Desulfuromonadia</taxon>
        <taxon>Desulfuromonadales</taxon>
        <taxon>Geopsychrobacteraceae</taxon>
        <taxon>Desulfuromusa</taxon>
    </lineage>
</organism>
<name>A0A1H4D6M0_9BACT</name>
<dbReference type="RefSeq" id="WP_092350019.1">
    <property type="nucleotide sequence ID" value="NZ_FNQN01000009.1"/>
</dbReference>
<dbReference type="PANTHER" id="PTHR30329:SF21">
    <property type="entry name" value="LIPOPROTEIN YIAD-RELATED"/>
    <property type="match status" value="1"/>
</dbReference>
<evidence type="ECO:0000259" key="3">
    <source>
        <dbReference type="PROSITE" id="PS51123"/>
    </source>
</evidence>
<dbReference type="EMBL" id="FNQN01000009">
    <property type="protein sequence ID" value="SEA68385.1"/>
    <property type="molecule type" value="Genomic_DNA"/>
</dbReference>
<evidence type="ECO:0000256" key="2">
    <source>
        <dbReference type="SAM" id="Phobius"/>
    </source>
</evidence>
<evidence type="ECO:0000313" key="5">
    <source>
        <dbReference type="Proteomes" id="UP000199409"/>
    </source>
</evidence>
<dbReference type="PANTHER" id="PTHR30329">
    <property type="entry name" value="STATOR ELEMENT OF FLAGELLAR MOTOR COMPLEX"/>
    <property type="match status" value="1"/>
</dbReference>
<keyword evidence="5" id="KW-1185">Reference proteome</keyword>
<dbReference type="PROSITE" id="PS51123">
    <property type="entry name" value="OMPA_2"/>
    <property type="match status" value="1"/>
</dbReference>
<dbReference type="Proteomes" id="UP000199409">
    <property type="component" value="Unassembled WGS sequence"/>
</dbReference>
<dbReference type="InterPro" id="IPR050330">
    <property type="entry name" value="Bact_OuterMem_StrucFunc"/>
</dbReference>
<dbReference type="OrthoDB" id="5512550at2"/>
<dbReference type="AlphaFoldDB" id="A0A1H4D6M0"/>
<gene>
    <name evidence="4" type="ORF">SAMN05660420_02865</name>
</gene>
<accession>A0A1H4D6M0</accession>